<dbReference type="OrthoDB" id="334416at2"/>
<gene>
    <name evidence="2" type="ORF">FZ942_22915</name>
</gene>
<dbReference type="EMBL" id="VTTN01000010">
    <property type="protein sequence ID" value="KAA0593745.1"/>
    <property type="molecule type" value="Genomic_DNA"/>
</dbReference>
<evidence type="ECO:0000259" key="1">
    <source>
        <dbReference type="Pfam" id="PF13649"/>
    </source>
</evidence>
<dbReference type="RefSeq" id="WP_149233411.1">
    <property type="nucleotide sequence ID" value="NZ_JALJXJ010000016.1"/>
</dbReference>
<dbReference type="CDD" id="cd02440">
    <property type="entry name" value="AdoMet_MTases"/>
    <property type="match status" value="1"/>
</dbReference>
<dbReference type="Proteomes" id="UP000324927">
    <property type="component" value="Unassembled WGS sequence"/>
</dbReference>
<comment type="caution">
    <text evidence="2">The sequence shown here is derived from an EMBL/GenBank/DDBJ whole genome shotgun (WGS) entry which is preliminary data.</text>
</comment>
<dbReference type="InterPro" id="IPR029063">
    <property type="entry name" value="SAM-dependent_MTases_sf"/>
</dbReference>
<keyword evidence="2" id="KW-0808">Transferase</keyword>
<proteinExistence type="predicted"/>
<keyword evidence="2" id="KW-0489">Methyltransferase</keyword>
<evidence type="ECO:0000313" key="2">
    <source>
        <dbReference type="EMBL" id="KAA0593745.1"/>
    </source>
</evidence>
<organism evidence="2 3">
    <name type="scientific">Azospirillum lipoferum</name>
    <dbReference type="NCBI Taxonomy" id="193"/>
    <lineage>
        <taxon>Bacteria</taxon>
        <taxon>Pseudomonadati</taxon>
        <taxon>Pseudomonadota</taxon>
        <taxon>Alphaproteobacteria</taxon>
        <taxon>Rhodospirillales</taxon>
        <taxon>Azospirillaceae</taxon>
        <taxon>Azospirillum</taxon>
    </lineage>
</organism>
<dbReference type="Pfam" id="PF13649">
    <property type="entry name" value="Methyltransf_25"/>
    <property type="match status" value="1"/>
</dbReference>
<sequence length="233" mass="25979">MASSPEDHTRDPVNQSLIDLRDRIGFARLGIMNNQVWHEDPRRLVFTLARYKFVSKMLRGRGRAVEIGCGDAFGSRIVRQEVRDLLVVDYDPLFIADAQDRMTPPWNYEARVHDILAGPVEGSFDAAYSLDVLEHIPESAEDRFIANVTASLQPHGVLIVGMPSLESQAHASAASKAGHINCKSGDALKSVMERHFHTVFIFSMNDEVVHTGFYPMAHYLLAVCCSKKQIEGA</sequence>
<feature type="domain" description="Methyltransferase" evidence="1">
    <location>
        <begin position="65"/>
        <end position="156"/>
    </location>
</feature>
<dbReference type="Gene3D" id="3.40.50.150">
    <property type="entry name" value="Vaccinia Virus protein VP39"/>
    <property type="match status" value="1"/>
</dbReference>
<dbReference type="SUPFAM" id="SSF53335">
    <property type="entry name" value="S-adenosyl-L-methionine-dependent methyltransferases"/>
    <property type="match status" value="1"/>
</dbReference>
<dbReference type="GO" id="GO:0032259">
    <property type="term" value="P:methylation"/>
    <property type="evidence" value="ECO:0007669"/>
    <property type="project" value="UniProtKB-KW"/>
</dbReference>
<dbReference type="InterPro" id="IPR041698">
    <property type="entry name" value="Methyltransf_25"/>
</dbReference>
<name>A0A5A9GIR7_AZOLI</name>
<keyword evidence="3" id="KW-1185">Reference proteome</keyword>
<protein>
    <submittedName>
        <fullName evidence="2">Class I SAM-dependent methyltransferase</fullName>
    </submittedName>
</protein>
<dbReference type="AlphaFoldDB" id="A0A5A9GIR7"/>
<accession>A0A5A9GIR7</accession>
<evidence type="ECO:0000313" key="3">
    <source>
        <dbReference type="Proteomes" id="UP000324927"/>
    </source>
</evidence>
<dbReference type="GO" id="GO:0008168">
    <property type="term" value="F:methyltransferase activity"/>
    <property type="evidence" value="ECO:0007669"/>
    <property type="project" value="UniProtKB-KW"/>
</dbReference>
<reference evidence="2 3" key="1">
    <citation type="submission" date="2019-08" db="EMBL/GenBank/DDBJ databases">
        <authorList>
            <person name="Grouzdev D."/>
            <person name="Tikhonova E."/>
            <person name="Kravchenko I."/>
        </authorList>
    </citation>
    <scope>NUCLEOTIDE SEQUENCE [LARGE SCALE GENOMIC DNA]</scope>
    <source>
        <strain evidence="2 3">59b</strain>
    </source>
</reference>